<evidence type="ECO:0000313" key="2">
    <source>
        <dbReference type="EMBL" id="PON63244.1"/>
    </source>
</evidence>
<accession>A0A2P5CQA7</accession>
<evidence type="ECO:0000313" key="3">
    <source>
        <dbReference type="Proteomes" id="UP000237105"/>
    </source>
</evidence>
<feature type="non-terminal residue" evidence="2">
    <location>
        <position position="1"/>
    </location>
</feature>
<evidence type="ECO:0000256" key="1">
    <source>
        <dbReference type="SAM" id="MobiDB-lite"/>
    </source>
</evidence>
<keyword evidence="3" id="KW-1185">Reference proteome</keyword>
<dbReference type="EMBL" id="JXTB01000106">
    <property type="protein sequence ID" value="PON63244.1"/>
    <property type="molecule type" value="Genomic_DNA"/>
</dbReference>
<proteinExistence type="predicted"/>
<gene>
    <name evidence="2" type="ORF">PanWU01x14_133380</name>
</gene>
<feature type="compositionally biased region" description="Basic residues" evidence="1">
    <location>
        <begin position="14"/>
        <end position="25"/>
    </location>
</feature>
<comment type="caution">
    <text evidence="2">The sequence shown here is derived from an EMBL/GenBank/DDBJ whole genome shotgun (WGS) entry which is preliminary data.</text>
</comment>
<name>A0A2P5CQA7_PARAD</name>
<feature type="region of interest" description="Disordered" evidence="1">
    <location>
        <begin position="86"/>
        <end position="146"/>
    </location>
</feature>
<reference evidence="3" key="1">
    <citation type="submission" date="2016-06" db="EMBL/GenBank/DDBJ databases">
        <title>Parallel loss of symbiosis genes in relatives of nitrogen-fixing non-legume Parasponia.</title>
        <authorList>
            <person name="Van Velzen R."/>
            <person name="Holmer R."/>
            <person name="Bu F."/>
            <person name="Rutten L."/>
            <person name="Van Zeijl A."/>
            <person name="Liu W."/>
            <person name="Santuari L."/>
            <person name="Cao Q."/>
            <person name="Sharma T."/>
            <person name="Shen D."/>
            <person name="Roswanjaya Y."/>
            <person name="Wardhani T."/>
            <person name="Kalhor M.S."/>
            <person name="Jansen J."/>
            <person name="Van den Hoogen J."/>
            <person name="Gungor B."/>
            <person name="Hartog M."/>
            <person name="Hontelez J."/>
            <person name="Verver J."/>
            <person name="Yang W.-C."/>
            <person name="Schijlen E."/>
            <person name="Repin R."/>
            <person name="Schilthuizen M."/>
            <person name="Schranz E."/>
            <person name="Heidstra R."/>
            <person name="Miyata K."/>
            <person name="Fedorova E."/>
            <person name="Kohlen W."/>
            <person name="Bisseling T."/>
            <person name="Smit S."/>
            <person name="Geurts R."/>
        </authorList>
    </citation>
    <scope>NUCLEOTIDE SEQUENCE [LARGE SCALE GENOMIC DNA]</scope>
    <source>
        <strain evidence="3">cv. WU1-14</strain>
    </source>
</reference>
<dbReference type="Proteomes" id="UP000237105">
    <property type="component" value="Unassembled WGS sequence"/>
</dbReference>
<organism evidence="2 3">
    <name type="scientific">Parasponia andersonii</name>
    <name type="common">Sponia andersonii</name>
    <dbReference type="NCBI Taxonomy" id="3476"/>
    <lineage>
        <taxon>Eukaryota</taxon>
        <taxon>Viridiplantae</taxon>
        <taxon>Streptophyta</taxon>
        <taxon>Embryophyta</taxon>
        <taxon>Tracheophyta</taxon>
        <taxon>Spermatophyta</taxon>
        <taxon>Magnoliopsida</taxon>
        <taxon>eudicotyledons</taxon>
        <taxon>Gunneridae</taxon>
        <taxon>Pentapetalae</taxon>
        <taxon>rosids</taxon>
        <taxon>fabids</taxon>
        <taxon>Rosales</taxon>
        <taxon>Cannabaceae</taxon>
        <taxon>Parasponia</taxon>
    </lineage>
</organism>
<feature type="region of interest" description="Disordered" evidence="1">
    <location>
        <begin position="1"/>
        <end position="51"/>
    </location>
</feature>
<feature type="compositionally biased region" description="Low complexity" evidence="1">
    <location>
        <begin position="26"/>
        <end position="44"/>
    </location>
</feature>
<feature type="compositionally biased region" description="Acidic residues" evidence="1">
    <location>
        <begin position="97"/>
        <end position="108"/>
    </location>
</feature>
<dbReference type="AlphaFoldDB" id="A0A2P5CQA7"/>
<protein>
    <submittedName>
        <fullName evidence="2">Uncharacterized protein</fullName>
    </submittedName>
</protein>
<sequence length="146" mass="15441">LQPQPLLLQPHPLPPRHPRLHRGGTRTRSGGTGTRSSSTSGTTGDRSPCPGAMLEEFLQHLDQFGKTAEISGQPAKDPVVSEVEIIGDAEDGRVAEEPDEADDPEEQEGGYALGDDSCDAFPVGDGDAREAEEATDGGGDMYPVIY</sequence>
<feature type="compositionally biased region" description="Low complexity" evidence="1">
    <location>
        <begin position="1"/>
        <end position="10"/>
    </location>
</feature>
<dbReference type="OrthoDB" id="10592421at2759"/>